<evidence type="ECO:0000313" key="4">
    <source>
        <dbReference type="EMBL" id="TYO95302.1"/>
    </source>
</evidence>
<accession>A0A5S4ZQW3</accession>
<dbReference type="GO" id="GO:0000287">
    <property type="term" value="F:magnesium ion binding"/>
    <property type="evidence" value="ECO:0007669"/>
    <property type="project" value="TreeGrafter"/>
</dbReference>
<evidence type="ECO:0000256" key="2">
    <source>
        <dbReference type="ARBA" id="ARBA00022723"/>
    </source>
</evidence>
<keyword evidence="2" id="KW-0479">Metal-binding</keyword>
<dbReference type="InterPro" id="IPR039480">
    <property type="entry name" value="C-C_Bond_Lyase-like"/>
</dbReference>
<proteinExistence type="predicted"/>
<dbReference type="PANTHER" id="PTHR32308:SF10">
    <property type="entry name" value="CITRATE LYASE SUBUNIT BETA"/>
    <property type="match status" value="1"/>
</dbReference>
<dbReference type="RefSeq" id="WP_166511664.1">
    <property type="nucleotide sequence ID" value="NZ_VNHM01000008.1"/>
</dbReference>
<evidence type="ECO:0000313" key="5">
    <source>
        <dbReference type="Proteomes" id="UP000323166"/>
    </source>
</evidence>
<keyword evidence="5" id="KW-1185">Reference proteome</keyword>
<evidence type="ECO:0000256" key="1">
    <source>
        <dbReference type="ARBA" id="ARBA00001946"/>
    </source>
</evidence>
<keyword evidence="3" id="KW-0460">Magnesium</keyword>
<dbReference type="Pfam" id="PF15617">
    <property type="entry name" value="C-C_Bond_Lyase"/>
    <property type="match status" value="1"/>
</dbReference>
<evidence type="ECO:0000256" key="3">
    <source>
        <dbReference type="ARBA" id="ARBA00022842"/>
    </source>
</evidence>
<dbReference type="SUPFAM" id="SSF51621">
    <property type="entry name" value="Phosphoenolpyruvate/pyruvate domain"/>
    <property type="match status" value="1"/>
</dbReference>
<name>A0A5S4ZQW3_9FIRM</name>
<dbReference type="GO" id="GO:0016829">
    <property type="term" value="F:lyase activity"/>
    <property type="evidence" value="ECO:0007669"/>
    <property type="project" value="UniProtKB-KW"/>
</dbReference>
<dbReference type="GO" id="GO:0006107">
    <property type="term" value="P:oxaloacetate metabolic process"/>
    <property type="evidence" value="ECO:0007669"/>
    <property type="project" value="TreeGrafter"/>
</dbReference>
<comment type="cofactor">
    <cofactor evidence="1">
        <name>Mg(2+)</name>
        <dbReference type="ChEBI" id="CHEBI:18420"/>
    </cofactor>
</comment>
<dbReference type="Proteomes" id="UP000323166">
    <property type="component" value="Unassembled WGS sequence"/>
</dbReference>
<dbReference type="PANTHER" id="PTHR32308">
    <property type="entry name" value="LYASE BETA SUBUNIT, PUTATIVE (AFU_ORTHOLOGUE AFUA_4G13030)-RELATED"/>
    <property type="match status" value="1"/>
</dbReference>
<dbReference type="InterPro" id="IPR040442">
    <property type="entry name" value="Pyrv_kinase-like_dom_sf"/>
</dbReference>
<dbReference type="Gene3D" id="3.20.20.60">
    <property type="entry name" value="Phosphoenolpyruvate-binding domains"/>
    <property type="match status" value="1"/>
</dbReference>
<organism evidence="4 5">
    <name type="scientific">Desulfallas thermosapovorans DSM 6562</name>
    <dbReference type="NCBI Taxonomy" id="1121431"/>
    <lineage>
        <taxon>Bacteria</taxon>
        <taxon>Bacillati</taxon>
        <taxon>Bacillota</taxon>
        <taxon>Clostridia</taxon>
        <taxon>Eubacteriales</taxon>
        <taxon>Desulfallaceae</taxon>
        <taxon>Desulfallas</taxon>
    </lineage>
</organism>
<reference evidence="4 5" key="1">
    <citation type="submission" date="2019-07" db="EMBL/GenBank/DDBJ databases">
        <title>Genomic Encyclopedia of Type Strains, Phase I: the one thousand microbial genomes (KMG-I) project.</title>
        <authorList>
            <person name="Kyrpides N."/>
        </authorList>
    </citation>
    <scope>NUCLEOTIDE SEQUENCE [LARGE SCALE GENOMIC DNA]</scope>
    <source>
        <strain evidence="4 5">DSM 6562</strain>
    </source>
</reference>
<gene>
    <name evidence="4" type="ORF">LX24_01652</name>
</gene>
<protein>
    <submittedName>
        <fullName evidence="4">Citrate lyase beta subunit</fullName>
    </submittedName>
</protein>
<dbReference type="AlphaFoldDB" id="A0A5S4ZQW3"/>
<sequence length="395" mass="44716">MSYFGYLTPEQKQRIFYIPPCQEPLDSDKTTLAHALGAALYMPGTHHRAISNILDNRIPGLISTVLCLEDAVDDREVDEAEKNLARELRRLCYAKDKGSVLPFIFIRVRNIDQFKRITRDYGPALDVLTGFVFPKFESGPGWEYFAHLAQTNARLGRTLYGMPILESPRVIHRESRAAHLLEIKKLLDQFKDLVLNVRMGATDLSGLYGLRRSPELTIYDIAVIRDFIADLVNIFGRPEDGYVISGPVWEYFSSGSRVLKPQLRQTPFREQFGSDGSKLRENLLGGYIDGLIREVMLDKANGLVGKTIIHPTHLLPVQALYAVTHEEYCDARDILANGGNGGVTKSIYNNKMNEAKPHTNWAQKIMILSRIYGVLNEGYDYTSIIFEGEKLRYIG</sequence>
<dbReference type="EMBL" id="VNHM01000008">
    <property type="protein sequence ID" value="TYO95302.1"/>
    <property type="molecule type" value="Genomic_DNA"/>
</dbReference>
<keyword evidence="4" id="KW-0456">Lyase</keyword>
<dbReference type="InterPro" id="IPR015813">
    <property type="entry name" value="Pyrv/PenolPyrv_kinase-like_dom"/>
</dbReference>
<comment type="caution">
    <text evidence="4">The sequence shown here is derived from an EMBL/GenBank/DDBJ whole genome shotgun (WGS) entry which is preliminary data.</text>
</comment>